<dbReference type="InterPro" id="IPR012270">
    <property type="entry name" value="CCR4-NOT_su3/5"/>
</dbReference>
<sequence length="651" mass="72460">MAQRKLQQEIDRVLKRVAEGVQAFDALYDKLMMTTNQSQKEKLEQDLKREIKKLQRLRDQIKSWLSGNEIKDKKPLVDQRKLIESEMERFKACEKEMKTKAYSKEGLSVTRLDPREKEKMEMANFITSMIEDLDRQVEQKEAELELLQATVKRGKKDTSKAERIAEIESRIEQHKWHQGKLEVILRLLENGNLEVDQVASIQEDIKYYVESNQDADFADDDEMYDSLNLEEDEELFGMNDNDHQDSHSVHEEEEKKEINTPTVPLLVAKKAEATSVRKVSGKTSTSIPSSVAANPPPAAATASASTITSTTMKPAPAPRLGEGLKYASAAAAAAAAAASNTPGLAPLPPPPSGTAAAASKSSGEKTQGTTVSRSTSAVSSPLTSFSTVATAATAQNGSSEKAATSTAEPESQKASVPAAAAPAASNDSATSAASSTTQKDGAFNMKEMEAALKKSTESLDSQQREKTPDLVQSGTTTSSERPALPLPNGLQDLATAFETAKERVQNPPSPEAISKMVEASFRSCPEAVDADKPKHYVPKTPFPTASYFPQEPLAVFDDPLLYEKVDIDTLFYVFYYRQGTYQQYLAAQELKKQSWRFHKKFLTWFQRHEEPKVITDDYEQGTYRYFDFEGTWLQRRKANFEFEYQYLEDEM</sequence>
<evidence type="ECO:0000256" key="5">
    <source>
        <dbReference type="ARBA" id="ARBA00022491"/>
    </source>
</evidence>
<evidence type="ECO:0000256" key="1">
    <source>
        <dbReference type="ARBA" id="ARBA00004123"/>
    </source>
</evidence>
<feature type="compositionally biased region" description="Low complexity" evidence="12">
    <location>
        <begin position="414"/>
        <end position="437"/>
    </location>
</feature>
<feature type="compositionally biased region" description="Low complexity" evidence="12">
    <location>
        <begin position="369"/>
        <end position="394"/>
    </location>
</feature>
<dbReference type="InterPro" id="IPR007207">
    <property type="entry name" value="Not_N"/>
</dbReference>
<feature type="region of interest" description="Disordered" evidence="12">
    <location>
        <begin position="454"/>
        <end position="487"/>
    </location>
</feature>
<keyword evidence="8 10" id="KW-0804">Transcription</keyword>
<evidence type="ECO:0000256" key="4">
    <source>
        <dbReference type="ARBA" id="ARBA00022490"/>
    </source>
</evidence>
<evidence type="ECO:0000256" key="8">
    <source>
        <dbReference type="ARBA" id="ARBA00023163"/>
    </source>
</evidence>
<keyword evidence="16" id="KW-1185">Reference proteome</keyword>
<evidence type="ECO:0000259" key="13">
    <source>
        <dbReference type="Pfam" id="PF04065"/>
    </source>
</evidence>
<feature type="compositionally biased region" description="Basic and acidic residues" evidence="12">
    <location>
        <begin position="240"/>
        <end position="258"/>
    </location>
</feature>
<comment type="caution">
    <text evidence="15">The sequence shown here is derived from an EMBL/GenBank/DDBJ whole genome shotgun (WGS) entry which is preliminary data.</text>
</comment>
<evidence type="ECO:0000256" key="7">
    <source>
        <dbReference type="ARBA" id="ARBA00023015"/>
    </source>
</evidence>
<protein>
    <recommendedName>
        <fullName evidence="10">General negative regulator of transcription subunit</fullName>
    </recommendedName>
</protein>
<evidence type="ECO:0000256" key="12">
    <source>
        <dbReference type="SAM" id="MobiDB-lite"/>
    </source>
</evidence>
<dbReference type="Pfam" id="PF04153">
    <property type="entry name" value="NOT2_3_5_C"/>
    <property type="match status" value="1"/>
</dbReference>
<feature type="domain" description="NOT2/NOT3/NOT5 C-terminal" evidence="14">
    <location>
        <begin position="521"/>
        <end position="647"/>
    </location>
</feature>
<dbReference type="PANTHER" id="PTHR23326">
    <property type="entry name" value="CCR4 NOT-RELATED"/>
    <property type="match status" value="1"/>
</dbReference>
<proteinExistence type="inferred from homology"/>
<comment type="subcellular location">
    <subcellularLocation>
        <location evidence="2 10">Cytoplasm</location>
    </subcellularLocation>
    <subcellularLocation>
        <location evidence="1 10">Nucleus</location>
    </subcellularLocation>
</comment>
<keyword evidence="5 10" id="KW-0678">Repressor</keyword>
<evidence type="ECO:0000256" key="9">
    <source>
        <dbReference type="ARBA" id="ARBA00023242"/>
    </source>
</evidence>
<dbReference type="GeneID" id="90036281"/>
<keyword evidence="6" id="KW-0597">Phosphoprotein</keyword>
<keyword evidence="9 10" id="KW-0539">Nucleus</keyword>
<dbReference type="InterPro" id="IPR040168">
    <property type="entry name" value="Not2/3/5"/>
</dbReference>
<evidence type="ECO:0000256" key="11">
    <source>
        <dbReference type="SAM" id="Coils"/>
    </source>
</evidence>
<evidence type="ECO:0000256" key="3">
    <source>
        <dbReference type="ARBA" id="ARBA00007682"/>
    </source>
</evidence>
<feature type="coiled-coil region" evidence="11">
    <location>
        <begin position="123"/>
        <end position="157"/>
    </location>
</feature>
<dbReference type="Proteomes" id="UP001498771">
    <property type="component" value="Unassembled WGS sequence"/>
</dbReference>
<feature type="region of interest" description="Disordered" evidence="12">
    <location>
        <begin position="340"/>
        <end position="441"/>
    </location>
</feature>
<gene>
    <name evidence="15" type="ORF">BZA70DRAFT_254688</name>
</gene>
<comment type="similarity">
    <text evidence="3 10">Belongs to the CNOT2/3/5 family.</text>
</comment>
<feature type="compositionally biased region" description="Polar residues" evidence="12">
    <location>
        <begin position="470"/>
        <end position="480"/>
    </location>
</feature>
<dbReference type="EMBL" id="JBBJBU010000001">
    <property type="protein sequence ID" value="KAK7208487.1"/>
    <property type="molecule type" value="Genomic_DNA"/>
</dbReference>
<feature type="compositionally biased region" description="Polar residues" evidence="12">
    <location>
        <begin position="395"/>
        <end position="413"/>
    </location>
</feature>
<evidence type="ECO:0000313" key="15">
    <source>
        <dbReference type="EMBL" id="KAK7208487.1"/>
    </source>
</evidence>
<organism evidence="15 16">
    <name type="scientific">Myxozyma melibiosi</name>
    <dbReference type="NCBI Taxonomy" id="54550"/>
    <lineage>
        <taxon>Eukaryota</taxon>
        <taxon>Fungi</taxon>
        <taxon>Dikarya</taxon>
        <taxon>Ascomycota</taxon>
        <taxon>Saccharomycotina</taxon>
        <taxon>Lipomycetes</taxon>
        <taxon>Lipomycetales</taxon>
        <taxon>Lipomycetaceae</taxon>
        <taxon>Myxozyma</taxon>
    </lineage>
</organism>
<feature type="coiled-coil region" evidence="11">
    <location>
        <begin position="33"/>
        <end position="60"/>
    </location>
</feature>
<evidence type="ECO:0000259" key="14">
    <source>
        <dbReference type="Pfam" id="PF04153"/>
    </source>
</evidence>
<comment type="function">
    <text evidence="10">Acts as component of the CCR4-NOT core complex, which in the nucleus seems to be a general transcription factor, and in the cytoplasm the major mRNA deadenylase involved in mRNA turnover. The NOT protein subcomplex negatively regulates the basal and activated transcription of many genes. Preferentially affects TC-type TATA element-dependent transcription. Could directly or indirectly inhibit component(s) of the general transcription machinery.</text>
</comment>
<keyword evidence="11" id="KW-0175">Coiled coil</keyword>
<dbReference type="InterPro" id="IPR007282">
    <property type="entry name" value="NOT2/3/5_C"/>
</dbReference>
<evidence type="ECO:0000256" key="2">
    <source>
        <dbReference type="ARBA" id="ARBA00004496"/>
    </source>
</evidence>
<keyword evidence="10" id="KW-0010">Activator</keyword>
<dbReference type="Gene3D" id="2.30.30.1020">
    <property type="entry name" value="CCR4-NOT complex subunit 2/3/5, C-terminal domain"/>
    <property type="match status" value="1"/>
</dbReference>
<dbReference type="PIRSF" id="PIRSF005290">
    <property type="entry name" value="NOT_su_3_5"/>
    <property type="match status" value="1"/>
</dbReference>
<feature type="region of interest" description="Disordered" evidence="12">
    <location>
        <begin position="237"/>
        <end position="261"/>
    </location>
</feature>
<dbReference type="InterPro" id="IPR038635">
    <property type="entry name" value="CCR4-NOT_su2/3/5_C_sf"/>
</dbReference>
<reference evidence="15 16" key="1">
    <citation type="submission" date="2024-03" db="EMBL/GenBank/DDBJ databases">
        <title>Genome-scale model development and genomic sequencing of the oleaginous clade Lipomyces.</title>
        <authorList>
            <consortium name="Lawrence Berkeley National Laboratory"/>
            <person name="Czajka J.J."/>
            <person name="Han Y."/>
            <person name="Kim J."/>
            <person name="Mondo S.J."/>
            <person name="Hofstad B.A."/>
            <person name="Robles A."/>
            <person name="Haridas S."/>
            <person name="Riley R."/>
            <person name="LaButti K."/>
            <person name="Pangilinan J."/>
            <person name="Andreopoulos W."/>
            <person name="Lipzen A."/>
            <person name="Yan J."/>
            <person name="Wang M."/>
            <person name="Ng V."/>
            <person name="Grigoriev I.V."/>
            <person name="Spatafora J.W."/>
            <person name="Magnuson J.K."/>
            <person name="Baker S.E."/>
            <person name="Pomraning K.R."/>
        </authorList>
    </citation>
    <scope>NUCLEOTIDE SEQUENCE [LARGE SCALE GENOMIC DNA]</scope>
    <source>
        <strain evidence="15 16">Phaff 52-87</strain>
    </source>
</reference>
<feature type="compositionally biased region" description="Basic and acidic residues" evidence="12">
    <location>
        <begin position="454"/>
        <end position="468"/>
    </location>
</feature>
<accession>A0ABR1FFG7</accession>
<dbReference type="RefSeq" id="XP_064771520.1">
    <property type="nucleotide sequence ID" value="XM_064910769.1"/>
</dbReference>
<keyword evidence="4 10" id="KW-0963">Cytoplasm</keyword>
<feature type="domain" description="CCR4-Not complex component Not N-terminal" evidence="13">
    <location>
        <begin position="3"/>
        <end position="230"/>
    </location>
</feature>
<feature type="region of interest" description="Disordered" evidence="12">
    <location>
        <begin position="274"/>
        <end position="316"/>
    </location>
</feature>
<evidence type="ECO:0000256" key="6">
    <source>
        <dbReference type="ARBA" id="ARBA00022553"/>
    </source>
</evidence>
<evidence type="ECO:0000313" key="16">
    <source>
        <dbReference type="Proteomes" id="UP001498771"/>
    </source>
</evidence>
<feature type="compositionally biased region" description="Low complexity" evidence="12">
    <location>
        <begin position="286"/>
        <end position="311"/>
    </location>
</feature>
<keyword evidence="7 10" id="KW-0805">Transcription regulation</keyword>
<name>A0ABR1FFG7_9ASCO</name>
<evidence type="ECO:0000256" key="10">
    <source>
        <dbReference type="PIRNR" id="PIRNR005290"/>
    </source>
</evidence>
<dbReference type="Pfam" id="PF04065">
    <property type="entry name" value="Not3"/>
    <property type="match status" value="1"/>
</dbReference>